<dbReference type="Proteomes" id="UP000320813">
    <property type="component" value="Unassembled WGS sequence"/>
</dbReference>
<dbReference type="InterPro" id="IPR033934">
    <property type="entry name" value="SAICAR_synt_PurC"/>
</dbReference>
<dbReference type="NCBIfam" id="TIGR00081">
    <property type="entry name" value="purC"/>
    <property type="match status" value="1"/>
</dbReference>
<evidence type="ECO:0000256" key="7">
    <source>
        <dbReference type="ARBA" id="ARBA00048475"/>
    </source>
</evidence>
<dbReference type="PANTHER" id="PTHR43599:SF3">
    <property type="entry name" value="SI:DKEY-6E2.2"/>
    <property type="match status" value="1"/>
</dbReference>
<dbReference type="GO" id="GO:0005524">
    <property type="term" value="F:ATP binding"/>
    <property type="evidence" value="ECO:0007669"/>
    <property type="project" value="UniProtKB-KW"/>
</dbReference>
<dbReference type="GO" id="GO:0004639">
    <property type="term" value="F:phosphoribosylaminoimidazolesuccinocarboxamide synthase activity"/>
    <property type="evidence" value="ECO:0007669"/>
    <property type="project" value="UniProtKB-UniRule"/>
</dbReference>
<evidence type="ECO:0000313" key="11">
    <source>
        <dbReference type="Proteomes" id="UP000320813"/>
    </source>
</evidence>
<dbReference type="HAMAP" id="MF_00137">
    <property type="entry name" value="SAICAR_synth"/>
    <property type="match status" value="1"/>
</dbReference>
<dbReference type="Gene3D" id="3.30.200.20">
    <property type="entry name" value="Phosphorylase Kinase, domain 1"/>
    <property type="match status" value="1"/>
</dbReference>
<dbReference type="EC" id="6.3.2.6" evidence="8"/>
<dbReference type="AlphaFoldDB" id="A0A519BA06"/>
<evidence type="ECO:0000313" key="10">
    <source>
        <dbReference type="EMBL" id="RZD14133.1"/>
    </source>
</evidence>
<comment type="similarity">
    <text evidence="2 8">Belongs to the SAICAR synthetase family.</text>
</comment>
<proteinExistence type="inferred from homology"/>
<sequence length="260" mass="29623">MKVSKELHGAEGRKRSGQRVAEGKSLKKIYEGKAKILYEHPGDKNKLITYFKDDATAFNGQKKGIIMNKGEYNNAISASLFKLLKDRGIESHFIEKLSNREMLVNHLKMFPVEFVVRNITAGSLAKKMGVEEGVKLPSPVVELYFKSDELGDPMINETYVKAFDLGEIKDIEEAKIIALKINEILKDFFDKNGLLLVDYKLEFGTLNGKVLLADEITPDTMRLWDKITLEKVDKDRFRRDLGGVEEAYKRVYDITSKIIL</sequence>
<evidence type="ECO:0000256" key="6">
    <source>
        <dbReference type="ARBA" id="ARBA00022840"/>
    </source>
</evidence>
<dbReference type="EMBL" id="SGBD01000004">
    <property type="protein sequence ID" value="RZD14133.1"/>
    <property type="molecule type" value="Genomic_DNA"/>
</dbReference>
<organism evidence="10 11">
    <name type="scientific">Candidatus Acidulodesulfobacterium ferriphilum</name>
    <dbReference type="NCBI Taxonomy" id="2597223"/>
    <lineage>
        <taxon>Bacteria</taxon>
        <taxon>Deltaproteobacteria</taxon>
        <taxon>Candidatus Acidulodesulfobacterales</taxon>
        <taxon>Candidatus Acidulodesulfobacterium</taxon>
    </lineage>
</organism>
<dbReference type="GO" id="GO:0006189">
    <property type="term" value="P:'de novo' IMP biosynthetic process"/>
    <property type="evidence" value="ECO:0007669"/>
    <property type="project" value="UniProtKB-UniRule"/>
</dbReference>
<dbReference type="InterPro" id="IPR028923">
    <property type="entry name" value="SAICAR_synt/ADE2_N"/>
</dbReference>
<evidence type="ECO:0000256" key="3">
    <source>
        <dbReference type="ARBA" id="ARBA00022598"/>
    </source>
</evidence>
<protein>
    <recommendedName>
        <fullName evidence="8">Phosphoribosylaminoimidazole-succinocarboxamide synthase</fullName>
        <ecNumber evidence="8">6.3.2.6</ecNumber>
    </recommendedName>
    <alternativeName>
        <fullName evidence="8">SAICAR synthetase</fullName>
    </alternativeName>
</protein>
<dbReference type="CDD" id="cd01415">
    <property type="entry name" value="SAICAR_synt_PurC"/>
    <property type="match status" value="1"/>
</dbReference>
<keyword evidence="4 8" id="KW-0547">Nucleotide-binding</keyword>
<dbReference type="FunFam" id="3.30.470.20:FF:000006">
    <property type="entry name" value="Phosphoribosylaminoimidazole-succinocarboxamide synthase"/>
    <property type="match status" value="1"/>
</dbReference>
<feature type="domain" description="SAICAR synthetase/ADE2 N-terminal" evidence="9">
    <location>
        <begin position="28"/>
        <end position="252"/>
    </location>
</feature>
<comment type="catalytic activity">
    <reaction evidence="7 8">
        <text>5-amino-1-(5-phospho-D-ribosyl)imidazole-4-carboxylate + L-aspartate + ATP = (2S)-2-[5-amino-1-(5-phospho-beta-D-ribosyl)imidazole-4-carboxamido]succinate + ADP + phosphate + 2 H(+)</text>
        <dbReference type="Rhea" id="RHEA:22628"/>
        <dbReference type="ChEBI" id="CHEBI:15378"/>
        <dbReference type="ChEBI" id="CHEBI:29991"/>
        <dbReference type="ChEBI" id="CHEBI:30616"/>
        <dbReference type="ChEBI" id="CHEBI:43474"/>
        <dbReference type="ChEBI" id="CHEBI:58443"/>
        <dbReference type="ChEBI" id="CHEBI:77657"/>
        <dbReference type="ChEBI" id="CHEBI:456216"/>
        <dbReference type="EC" id="6.3.2.6"/>
    </reaction>
</comment>
<keyword evidence="5 8" id="KW-0658">Purine biosynthesis</keyword>
<accession>A0A519BA06</accession>
<comment type="pathway">
    <text evidence="1 8">Purine metabolism; IMP biosynthesis via de novo pathway; 5-amino-1-(5-phospho-D-ribosyl)imidazole-4-carboxamide from 5-amino-1-(5-phospho-D-ribosyl)imidazole-4-carboxylate: step 1/2.</text>
</comment>
<keyword evidence="3 8" id="KW-0436">Ligase</keyword>
<dbReference type="PANTHER" id="PTHR43599">
    <property type="entry name" value="MULTIFUNCTIONAL PROTEIN ADE2"/>
    <property type="match status" value="1"/>
</dbReference>
<evidence type="ECO:0000256" key="4">
    <source>
        <dbReference type="ARBA" id="ARBA00022741"/>
    </source>
</evidence>
<dbReference type="UniPathway" id="UPA00074">
    <property type="reaction ID" value="UER00131"/>
</dbReference>
<evidence type="ECO:0000259" key="9">
    <source>
        <dbReference type="Pfam" id="PF01259"/>
    </source>
</evidence>
<comment type="caution">
    <text evidence="10">The sequence shown here is derived from an EMBL/GenBank/DDBJ whole genome shotgun (WGS) entry which is preliminary data.</text>
</comment>
<dbReference type="PROSITE" id="PS01057">
    <property type="entry name" value="SAICAR_SYNTHETASE_1"/>
    <property type="match status" value="1"/>
</dbReference>
<gene>
    <name evidence="8" type="primary">purC</name>
    <name evidence="10" type="ORF">EVJ47_07830</name>
</gene>
<keyword evidence="6 8" id="KW-0067">ATP-binding</keyword>
<dbReference type="InterPro" id="IPR018236">
    <property type="entry name" value="SAICAR_synthetase_CS"/>
</dbReference>
<dbReference type="Gene3D" id="3.30.470.20">
    <property type="entry name" value="ATP-grasp fold, B domain"/>
    <property type="match status" value="1"/>
</dbReference>
<dbReference type="InterPro" id="IPR001636">
    <property type="entry name" value="SAICAR_synth"/>
</dbReference>
<evidence type="ECO:0000256" key="2">
    <source>
        <dbReference type="ARBA" id="ARBA00010190"/>
    </source>
</evidence>
<dbReference type="Pfam" id="PF01259">
    <property type="entry name" value="SAICAR_synt"/>
    <property type="match status" value="1"/>
</dbReference>
<dbReference type="SUPFAM" id="SSF56104">
    <property type="entry name" value="SAICAR synthase-like"/>
    <property type="match status" value="1"/>
</dbReference>
<dbReference type="PROSITE" id="PS01058">
    <property type="entry name" value="SAICAR_SYNTHETASE_2"/>
    <property type="match status" value="1"/>
</dbReference>
<reference evidence="10 11" key="1">
    <citation type="submission" date="2019-01" db="EMBL/GenBank/DDBJ databases">
        <title>Insights into ecological role of a new deltaproteobacterial order Candidatus Sinidesulfobacterales (Sva0485) by metagenomics and metatranscriptomics.</title>
        <authorList>
            <person name="Tan S."/>
            <person name="Liu J."/>
            <person name="Fang Y."/>
            <person name="Hedlund B.P."/>
            <person name="Lian Z.H."/>
            <person name="Huang L.Y."/>
            <person name="Li J.T."/>
            <person name="Huang L.N."/>
            <person name="Li W.J."/>
            <person name="Jiang H.C."/>
            <person name="Dong H.L."/>
            <person name="Shu W.S."/>
        </authorList>
    </citation>
    <scope>NUCLEOTIDE SEQUENCE [LARGE SCALE GENOMIC DNA]</scope>
    <source>
        <strain evidence="10">AP3</strain>
    </source>
</reference>
<dbReference type="GO" id="GO:0009236">
    <property type="term" value="P:cobalamin biosynthetic process"/>
    <property type="evidence" value="ECO:0007669"/>
    <property type="project" value="InterPro"/>
</dbReference>
<name>A0A519BA06_9DELT</name>
<evidence type="ECO:0000256" key="8">
    <source>
        <dbReference type="HAMAP-Rule" id="MF_00137"/>
    </source>
</evidence>
<dbReference type="InterPro" id="IPR050089">
    <property type="entry name" value="SAICAR_synthetase"/>
</dbReference>
<evidence type="ECO:0000256" key="5">
    <source>
        <dbReference type="ARBA" id="ARBA00022755"/>
    </source>
</evidence>
<evidence type="ECO:0000256" key="1">
    <source>
        <dbReference type="ARBA" id="ARBA00004672"/>
    </source>
</evidence>